<evidence type="ECO:0000313" key="6">
    <source>
        <dbReference type="Proteomes" id="UP000184232"/>
    </source>
</evidence>
<feature type="domain" description="PKD-like" evidence="4">
    <location>
        <begin position="657"/>
        <end position="717"/>
    </location>
</feature>
<feature type="chain" id="PRO_5009916466" evidence="2">
    <location>
        <begin position="31"/>
        <end position="1657"/>
    </location>
</feature>
<feature type="domain" description="PKD-like" evidence="4">
    <location>
        <begin position="736"/>
        <end position="813"/>
    </location>
</feature>
<feature type="signal peptide" evidence="2">
    <location>
        <begin position="1"/>
        <end position="30"/>
    </location>
</feature>
<dbReference type="InterPro" id="IPR045829">
    <property type="entry name" value="PKD_6"/>
</dbReference>
<organism evidence="5 6">
    <name type="scientific">Flavobacterium haoranii</name>
    <dbReference type="NCBI Taxonomy" id="683124"/>
    <lineage>
        <taxon>Bacteria</taxon>
        <taxon>Pseudomonadati</taxon>
        <taxon>Bacteroidota</taxon>
        <taxon>Flavobacteriia</taxon>
        <taxon>Flavobacteriales</taxon>
        <taxon>Flavobacteriaceae</taxon>
        <taxon>Flavobacterium</taxon>
    </lineage>
</organism>
<dbReference type="NCBIfam" id="TIGR04183">
    <property type="entry name" value="Por_Secre_tail"/>
    <property type="match status" value="1"/>
</dbReference>
<feature type="domain" description="PKD-like" evidence="4">
    <location>
        <begin position="920"/>
        <end position="996"/>
    </location>
</feature>
<dbReference type="RefSeq" id="WP_072781145.1">
    <property type="nucleotide sequence ID" value="NZ_FQZH01000001.1"/>
</dbReference>
<accession>A0A1M6CP33</accession>
<dbReference type="Proteomes" id="UP000184232">
    <property type="component" value="Unassembled WGS sequence"/>
</dbReference>
<dbReference type="OrthoDB" id="1521716at2"/>
<evidence type="ECO:0000259" key="3">
    <source>
        <dbReference type="Pfam" id="PF18962"/>
    </source>
</evidence>
<proteinExistence type="predicted"/>
<evidence type="ECO:0000259" key="4">
    <source>
        <dbReference type="Pfam" id="PF19408"/>
    </source>
</evidence>
<dbReference type="InterPro" id="IPR026444">
    <property type="entry name" value="Secre_tail"/>
</dbReference>
<keyword evidence="6" id="KW-1185">Reference proteome</keyword>
<evidence type="ECO:0000256" key="1">
    <source>
        <dbReference type="ARBA" id="ARBA00022729"/>
    </source>
</evidence>
<feature type="domain" description="PKD-like" evidence="4">
    <location>
        <begin position="849"/>
        <end position="916"/>
    </location>
</feature>
<dbReference type="Pfam" id="PF19408">
    <property type="entry name" value="PKD_6"/>
    <property type="match status" value="5"/>
</dbReference>
<evidence type="ECO:0000313" key="5">
    <source>
        <dbReference type="EMBL" id="SHI62663.1"/>
    </source>
</evidence>
<gene>
    <name evidence="5" type="ORF">SAMN05444337_0427</name>
</gene>
<feature type="domain" description="PKD-like" evidence="4">
    <location>
        <begin position="569"/>
        <end position="644"/>
    </location>
</feature>
<dbReference type="Pfam" id="PF18962">
    <property type="entry name" value="Por_Secre_tail"/>
    <property type="match status" value="1"/>
</dbReference>
<dbReference type="EMBL" id="FQZH01000001">
    <property type="protein sequence ID" value="SHI62663.1"/>
    <property type="molecule type" value="Genomic_DNA"/>
</dbReference>
<name>A0A1M6CP33_9FLAO</name>
<evidence type="ECO:0000256" key="2">
    <source>
        <dbReference type="SAM" id="SignalP"/>
    </source>
</evidence>
<protein>
    <submittedName>
        <fullName evidence="5">Por secretion system C-terminal sorting domain-containing protein</fullName>
    </submittedName>
</protein>
<dbReference type="STRING" id="683124.SAMN05444337_0427"/>
<keyword evidence="1 2" id="KW-0732">Signal</keyword>
<feature type="domain" description="Secretion system C-terminal sorting" evidence="3">
    <location>
        <begin position="1583"/>
        <end position="1654"/>
    </location>
</feature>
<sequence>MKNLLQLTYFKKVFFSISFLFLAFVGFSQTSTFYDFNTPGDLSEFFTRGNTNTTNITQSTNTGLGSTGAVNIGNASAYEVYTTKQGYSNGGIGSVYEFSTFIKSEYNSGYSAIGFTSVSAQPHANSGNPAVCLGVSVHGGGFIFYNNSTADYGDWQYGGVVNASIFDLLNYGSPDKWYKIVLKITAQANSAYHLRLEIWPSDASGNLLYGSASAVQERTFTNTSIANSSVLYSYFGFGGYRVSNFDNYSMNLQGSTVIEQGAPVVVNGTAVLSPVLNNSIDIEGSVTDDRQDPVTERGFVWNTTGNPTINDQKIVYGSGQGNFTGTINNLASGTYYLRAFATNSAGSSYGNEQTVIVPTQPSTISVVESINDFVKTCASLPSESQTFSVSGSNLSSAIEIGSVTGLEYSLNGTTYQNTLTLNPVSGSVAATTVYVRMTATQISGFTDYISISATGALGYSIAANGTYTASFSVDTQPTVVNSQVCKDTSSETISFTTIGSDFSIQWYSNTTNSYTGATLISGATSNSLSLPTNIVGTKYYFAKLTANSGSCNVDTQVVSQTVIQNISNIGWISGTIDLASDATTTTYTIPVVSGATSYVWNLPSGMTRQSQTGNSITVAIAESFTSGTVSVYAQNDCGVTATRSFYSTKLTGGISFSVSGAPVICTNATATYTATTIANGVYSWTVPAGMTIVSGQGTNEISVSTDASFSSGNIKATCATSQYTYQSNYAVSGVALPSAITGPSNLCGLTTATYSVTNVPGTTYIWSLPEGMVVSGANNTSSINVTISGSVSGTISVQAQNSCGLSTPRYLAVNSAPIVGGINGVNRVCGAVQVTLDNQGNVVSNSALNSYTYSVAAVAGADSYLWTVPTGATIESGQGTNSITISYDLVSFESGNITVQAVNSSCGSGPIRSLTVSAVTGAISGPTNLCGLTSVSYSVPSDIGTDFVWTLPEGMSVSNGAGTSSISVLVAHPVNNSIPVSVQFATACGGTRTLSLGVSCSDYTNLIPSYCNSSSVSPSQWVDAQSISGATGYKFNIYTSTGVFITAIERSTYFFRFSQMNFTYGATYQVGVQVKQGEVYGAEGSRCNITLSQLPTTTLVSAMCNSSSVSPSQWVDAQSISGATGYKFNIYTSTGVFITAIERSTYFFRFSQMNFTYGATYQVGVQVKQGEVYGAEGSRCNITLSQLPTTTLVSAMCNSSSVSPSQWIDAQPISGATGYRFNIYTSSGEFITTIDRSIYFFRFSQMNFSYGTTYQVGVQVKQGEVYGNEGSRCNVTLSELPTTTLVTSMCGSTSVSPSQWIDAQPISGATGYRFNIYTSSGEFITTIDRSIYFFRFSQMNFSYGTTYQVGVQVKQGEVYGNEGSRCNVTLSELPTTTLVTSMCGSTSVSPSQWIDAQPISGATGYRFNIYTSSGEFITAIDRSIYFFRFSQMNFSYGTTYQVGVQAKQGLVYGTEGSRCTITLSGPPTTSIESAQCGTSILYTDAIYAVSVSDATGYKFNFYNQAGTTLVTSFESATNWFSFSQLTGYTFDTTYQVRVQVIRGTEYGVEGTACSITVLTDAPARALSNQDEIKTSMVSEFKAYPNPFTTTFSITPMERETATLFYQVYDVTGKMMESRSVEANEITNHTIGEQYPAGMYLVIVRQGANTQTFKMVKQ</sequence>
<reference evidence="5 6" key="1">
    <citation type="submission" date="2016-11" db="EMBL/GenBank/DDBJ databases">
        <authorList>
            <person name="Jaros S."/>
            <person name="Januszkiewicz K."/>
            <person name="Wedrychowicz H."/>
        </authorList>
    </citation>
    <scope>NUCLEOTIDE SEQUENCE [LARGE SCALE GENOMIC DNA]</scope>
    <source>
        <strain evidence="5 6">DSM 22807</strain>
    </source>
</reference>